<evidence type="ECO:0000313" key="2">
    <source>
        <dbReference type="Proteomes" id="UP001239994"/>
    </source>
</evidence>
<comment type="caution">
    <text evidence="1">The sequence shown here is derived from an EMBL/GenBank/DDBJ whole genome shotgun (WGS) entry which is preliminary data.</text>
</comment>
<sequence>MERRRDTQLQYLVDWDGYGPEERCWIPASQIPGLGASFHREHPLKRAPHLPGRPRSRRLAGVLPRLAINKSGQL</sequence>
<name>A0AAD9DWP4_9TELE</name>
<dbReference type="EMBL" id="JAROKS010000015">
    <property type="protein sequence ID" value="KAK1795574.1"/>
    <property type="molecule type" value="Genomic_DNA"/>
</dbReference>
<proteinExistence type="predicted"/>
<dbReference type="Proteomes" id="UP001239994">
    <property type="component" value="Unassembled WGS sequence"/>
</dbReference>
<evidence type="ECO:0000313" key="1">
    <source>
        <dbReference type="EMBL" id="KAK1795574.1"/>
    </source>
</evidence>
<keyword evidence="2" id="KW-1185">Reference proteome</keyword>
<dbReference type="InterPro" id="IPR016197">
    <property type="entry name" value="Chromo-like_dom_sf"/>
</dbReference>
<organism evidence="1 2">
    <name type="scientific">Electrophorus voltai</name>
    <dbReference type="NCBI Taxonomy" id="2609070"/>
    <lineage>
        <taxon>Eukaryota</taxon>
        <taxon>Metazoa</taxon>
        <taxon>Chordata</taxon>
        <taxon>Craniata</taxon>
        <taxon>Vertebrata</taxon>
        <taxon>Euteleostomi</taxon>
        <taxon>Actinopterygii</taxon>
        <taxon>Neopterygii</taxon>
        <taxon>Teleostei</taxon>
        <taxon>Ostariophysi</taxon>
        <taxon>Gymnotiformes</taxon>
        <taxon>Gymnotoidei</taxon>
        <taxon>Gymnotidae</taxon>
        <taxon>Electrophorus</taxon>
    </lineage>
</organism>
<gene>
    <name evidence="1" type="ORF">P4O66_001072</name>
</gene>
<reference evidence="1" key="1">
    <citation type="submission" date="2023-03" db="EMBL/GenBank/DDBJ databases">
        <title>Electrophorus voltai genome.</title>
        <authorList>
            <person name="Bian C."/>
        </authorList>
    </citation>
    <scope>NUCLEOTIDE SEQUENCE</scope>
    <source>
        <strain evidence="1">CB-2022</strain>
        <tissue evidence="1">Muscle</tissue>
    </source>
</reference>
<evidence type="ECO:0008006" key="3">
    <source>
        <dbReference type="Google" id="ProtNLM"/>
    </source>
</evidence>
<dbReference type="AlphaFoldDB" id="A0AAD9DWP4"/>
<dbReference type="Gene3D" id="2.40.50.40">
    <property type="match status" value="1"/>
</dbReference>
<dbReference type="SUPFAM" id="SSF54160">
    <property type="entry name" value="Chromo domain-like"/>
    <property type="match status" value="1"/>
</dbReference>
<accession>A0AAD9DWP4</accession>
<protein>
    <recommendedName>
        <fullName evidence="3">Chromo domain-containing protein</fullName>
    </recommendedName>
</protein>